<gene>
    <name evidence="12" type="ORF">H2509_07280</name>
</gene>
<dbReference type="GO" id="GO:0031071">
    <property type="term" value="F:cysteine desulfurase activity"/>
    <property type="evidence" value="ECO:0007669"/>
    <property type="project" value="UniProtKB-EC"/>
</dbReference>
<dbReference type="PANTHER" id="PTHR11601:SF34">
    <property type="entry name" value="CYSTEINE DESULFURASE"/>
    <property type="match status" value="1"/>
</dbReference>
<keyword evidence="8" id="KW-0408">Iron</keyword>
<dbReference type="Proteomes" id="UP000541109">
    <property type="component" value="Unassembled WGS sequence"/>
</dbReference>
<dbReference type="InterPro" id="IPR015421">
    <property type="entry name" value="PyrdxlP-dep_Trfase_major"/>
</dbReference>
<keyword evidence="9" id="KW-0411">Iron-sulfur</keyword>
<dbReference type="Pfam" id="PF00266">
    <property type="entry name" value="Aminotran_5"/>
    <property type="match status" value="1"/>
</dbReference>
<dbReference type="Gene3D" id="3.40.640.10">
    <property type="entry name" value="Type I PLP-dependent aspartate aminotransferase-like (Major domain)"/>
    <property type="match status" value="1"/>
</dbReference>
<dbReference type="InterPro" id="IPR015422">
    <property type="entry name" value="PyrdxlP-dep_Trfase_small"/>
</dbReference>
<proteinExistence type="inferred from homology"/>
<evidence type="ECO:0000256" key="4">
    <source>
        <dbReference type="ARBA" id="ARBA00013558"/>
    </source>
</evidence>
<dbReference type="InterPro" id="IPR016454">
    <property type="entry name" value="Cysteine_dSase"/>
</dbReference>
<evidence type="ECO:0000256" key="5">
    <source>
        <dbReference type="ARBA" id="ARBA00022679"/>
    </source>
</evidence>
<dbReference type="GO" id="GO:0046872">
    <property type="term" value="F:metal ion binding"/>
    <property type="evidence" value="ECO:0007669"/>
    <property type="project" value="UniProtKB-KW"/>
</dbReference>
<dbReference type="PANTHER" id="PTHR11601">
    <property type="entry name" value="CYSTEINE DESULFURYLASE FAMILY MEMBER"/>
    <property type="match status" value="1"/>
</dbReference>
<feature type="domain" description="Aminotransferase class V" evidence="11">
    <location>
        <begin position="8"/>
        <end position="372"/>
    </location>
</feature>
<evidence type="ECO:0000256" key="7">
    <source>
        <dbReference type="ARBA" id="ARBA00022898"/>
    </source>
</evidence>
<dbReference type="Gene3D" id="1.10.260.50">
    <property type="match status" value="1"/>
</dbReference>
<keyword evidence="13" id="KW-1185">Reference proteome</keyword>
<protein>
    <recommendedName>
        <fullName evidence="4">Cysteine desulfurase</fullName>
    </recommendedName>
</protein>
<reference evidence="12 13" key="1">
    <citation type="submission" date="2020-07" db="EMBL/GenBank/DDBJ databases">
        <title>Stappia sp., F7233, whole genome shotgun sequencing project.</title>
        <authorList>
            <person name="Jiang S."/>
            <person name="Liu Z.W."/>
            <person name="Du Z.J."/>
        </authorList>
    </citation>
    <scope>NUCLEOTIDE SEQUENCE [LARGE SCALE GENOMIC DNA]</scope>
    <source>
        <strain evidence="12 13">F7233</strain>
    </source>
</reference>
<comment type="function">
    <text evidence="2">Catalyzes the removal of elemental sulfur atoms from cysteine to produce alanine. Seems to participate in the biosynthesis of the nitrogenase metalloclusters by providing the inorganic sulfur required for the Fe-S core formation.</text>
</comment>
<dbReference type="SUPFAM" id="SSF53383">
    <property type="entry name" value="PLP-dependent transferases"/>
    <property type="match status" value="1"/>
</dbReference>
<keyword evidence="7" id="KW-0663">Pyridoxal phosphate</keyword>
<evidence type="ECO:0000259" key="11">
    <source>
        <dbReference type="Pfam" id="PF00266"/>
    </source>
</evidence>
<keyword evidence="6" id="KW-0479">Metal-binding</keyword>
<evidence type="ECO:0000256" key="1">
    <source>
        <dbReference type="ARBA" id="ARBA00001933"/>
    </source>
</evidence>
<dbReference type="RefSeq" id="WP_182163737.1">
    <property type="nucleotide sequence ID" value="NZ_JACFXV010000043.1"/>
</dbReference>
<evidence type="ECO:0000313" key="12">
    <source>
        <dbReference type="EMBL" id="MBA5776931.1"/>
    </source>
</evidence>
<sequence>MNERRRHIYLDYNASAPLRAEAYEAVCAALAEVGNASSVHGPGRRAHGRIETAREQVASLVGARPKNVIFTSGGTEANVTALTPRWLKGGKPHALTRAFVSAIEHPSVLAGGCFPADLVEQLPTKADGMVDVETLLARVKAELDAGGRPLVAVMAANSETGVIQPVAEIGAALAGTDAVFHVDAVQAAGRLDVDIAAWQADSLSLSAHKIGGPQGVGALVLGHGDFRPAPLLTGGAQEDRRRAGTENVAGIAGFGAAAEVALRECEKFTALGGEMAFLVAGLRLIWPDTVVFGESAARLPNTCSFAVPGIAAETALIALDLEGVAVSSGHACSSGKVSASHVLKAMGVEEELARGALRVSSGWGTTRADIEGFLAAWRKVSGRLRPVGAGEAA</sequence>
<dbReference type="InterPro" id="IPR000192">
    <property type="entry name" value="Aminotrans_V_dom"/>
</dbReference>
<name>A0A839ABX3_9HYPH</name>
<dbReference type="InterPro" id="IPR015424">
    <property type="entry name" value="PyrdxlP-dep_Trfase"/>
</dbReference>
<dbReference type="Gene3D" id="3.90.1150.10">
    <property type="entry name" value="Aspartate Aminotransferase, domain 1"/>
    <property type="match status" value="1"/>
</dbReference>
<evidence type="ECO:0000256" key="8">
    <source>
        <dbReference type="ARBA" id="ARBA00023004"/>
    </source>
</evidence>
<organism evidence="12 13">
    <name type="scientific">Stappia albiluteola</name>
    <dbReference type="NCBI Taxonomy" id="2758565"/>
    <lineage>
        <taxon>Bacteria</taxon>
        <taxon>Pseudomonadati</taxon>
        <taxon>Pseudomonadota</taxon>
        <taxon>Alphaproteobacteria</taxon>
        <taxon>Hyphomicrobiales</taxon>
        <taxon>Stappiaceae</taxon>
        <taxon>Stappia</taxon>
    </lineage>
</organism>
<evidence type="ECO:0000256" key="10">
    <source>
        <dbReference type="ARBA" id="ARBA00050776"/>
    </source>
</evidence>
<comment type="catalytic activity">
    <reaction evidence="10">
        <text>(sulfur carrier)-H + L-cysteine = (sulfur carrier)-SH + L-alanine</text>
        <dbReference type="Rhea" id="RHEA:43892"/>
        <dbReference type="Rhea" id="RHEA-COMP:14737"/>
        <dbReference type="Rhea" id="RHEA-COMP:14739"/>
        <dbReference type="ChEBI" id="CHEBI:29917"/>
        <dbReference type="ChEBI" id="CHEBI:35235"/>
        <dbReference type="ChEBI" id="CHEBI:57972"/>
        <dbReference type="ChEBI" id="CHEBI:64428"/>
        <dbReference type="EC" id="2.8.1.7"/>
    </reaction>
</comment>
<evidence type="ECO:0000256" key="3">
    <source>
        <dbReference type="ARBA" id="ARBA00006490"/>
    </source>
</evidence>
<dbReference type="GO" id="GO:0051536">
    <property type="term" value="F:iron-sulfur cluster binding"/>
    <property type="evidence" value="ECO:0007669"/>
    <property type="project" value="UniProtKB-KW"/>
</dbReference>
<evidence type="ECO:0000256" key="6">
    <source>
        <dbReference type="ARBA" id="ARBA00022723"/>
    </source>
</evidence>
<keyword evidence="5" id="KW-0808">Transferase</keyword>
<accession>A0A839ABX3</accession>
<evidence type="ECO:0000313" key="13">
    <source>
        <dbReference type="Proteomes" id="UP000541109"/>
    </source>
</evidence>
<dbReference type="EMBL" id="JACFXV010000043">
    <property type="protein sequence ID" value="MBA5776931.1"/>
    <property type="molecule type" value="Genomic_DNA"/>
</dbReference>
<dbReference type="AlphaFoldDB" id="A0A839ABX3"/>
<dbReference type="PIRSF" id="PIRSF005572">
    <property type="entry name" value="NifS"/>
    <property type="match status" value="1"/>
</dbReference>
<comment type="cofactor">
    <cofactor evidence="1">
        <name>pyridoxal 5'-phosphate</name>
        <dbReference type="ChEBI" id="CHEBI:597326"/>
    </cofactor>
</comment>
<evidence type="ECO:0000256" key="9">
    <source>
        <dbReference type="ARBA" id="ARBA00023014"/>
    </source>
</evidence>
<evidence type="ECO:0000256" key="2">
    <source>
        <dbReference type="ARBA" id="ARBA00003120"/>
    </source>
</evidence>
<comment type="caution">
    <text evidence="12">The sequence shown here is derived from an EMBL/GenBank/DDBJ whole genome shotgun (WGS) entry which is preliminary data.</text>
</comment>
<comment type="similarity">
    <text evidence="3">Belongs to the class-V pyridoxal-phosphate-dependent aminotransferase family. NifS/IscS subfamily.</text>
</comment>